<evidence type="ECO:0000313" key="9">
    <source>
        <dbReference type="EMBL" id="MBF0935255.1"/>
    </source>
</evidence>
<keyword evidence="4 7" id="KW-1133">Transmembrane helix</keyword>
<feature type="domain" description="PhoU" evidence="8">
    <location>
        <begin position="350"/>
        <end position="432"/>
    </location>
</feature>
<evidence type="ECO:0000313" key="10">
    <source>
        <dbReference type="Proteomes" id="UP000757900"/>
    </source>
</evidence>
<feature type="transmembrane region" description="Helical" evidence="7">
    <location>
        <begin position="210"/>
        <end position="230"/>
    </location>
</feature>
<proteinExistence type="predicted"/>
<evidence type="ECO:0000256" key="5">
    <source>
        <dbReference type="ARBA" id="ARBA00023136"/>
    </source>
</evidence>
<dbReference type="NCBIfam" id="NF037997">
    <property type="entry name" value="Na_Pi_symport"/>
    <property type="match status" value="1"/>
</dbReference>
<dbReference type="InterPro" id="IPR004633">
    <property type="entry name" value="NaPi_cotrn-rel/YqeW-like"/>
</dbReference>
<comment type="subcellular location">
    <subcellularLocation>
        <location evidence="1">Cell membrane</location>
        <topology evidence="1">Multi-pass membrane protein</topology>
    </subcellularLocation>
</comment>
<gene>
    <name evidence="9" type="ORF">HXK00_06390</name>
</gene>
<protein>
    <submittedName>
        <fullName evidence="9">Na/Pi cotransporter family protein</fullName>
    </submittedName>
</protein>
<feature type="transmembrane region" description="Helical" evidence="7">
    <location>
        <begin position="6"/>
        <end position="23"/>
    </location>
</feature>
<dbReference type="AlphaFoldDB" id="A0A929QTW2"/>
<evidence type="ECO:0000256" key="7">
    <source>
        <dbReference type="SAM" id="Phobius"/>
    </source>
</evidence>
<evidence type="ECO:0000256" key="1">
    <source>
        <dbReference type="ARBA" id="ARBA00004651"/>
    </source>
</evidence>
<dbReference type="Proteomes" id="UP000757900">
    <property type="component" value="Unassembled WGS sequence"/>
</dbReference>
<comment type="caution">
    <text evidence="9">The sequence shown here is derived from an EMBL/GenBank/DDBJ whole genome shotgun (WGS) entry which is preliminary data.</text>
</comment>
<feature type="domain" description="PhoU" evidence="8">
    <location>
        <begin position="453"/>
        <end position="531"/>
    </location>
</feature>
<feature type="transmembrane region" description="Helical" evidence="7">
    <location>
        <begin position="171"/>
        <end position="190"/>
    </location>
</feature>
<dbReference type="SUPFAM" id="SSF109755">
    <property type="entry name" value="PhoU-like"/>
    <property type="match status" value="1"/>
</dbReference>
<dbReference type="Pfam" id="PF01895">
    <property type="entry name" value="PhoU"/>
    <property type="match status" value="2"/>
</dbReference>
<evidence type="ECO:0000256" key="6">
    <source>
        <dbReference type="SAM" id="Coils"/>
    </source>
</evidence>
<dbReference type="PANTHER" id="PTHR10010:SF46">
    <property type="entry name" value="SODIUM-DEPENDENT PHOSPHATE TRANSPORT PROTEIN 2B"/>
    <property type="match status" value="1"/>
</dbReference>
<evidence type="ECO:0000256" key="4">
    <source>
        <dbReference type="ARBA" id="ARBA00022989"/>
    </source>
</evidence>
<dbReference type="InterPro" id="IPR038078">
    <property type="entry name" value="PhoU-like_sf"/>
</dbReference>
<dbReference type="InterPro" id="IPR026022">
    <property type="entry name" value="PhoU_dom"/>
</dbReference>
<keyword evidence="6" id="KW-0175">Coiled coil</keyword>
<dbReference type="GO" id="GO:0005436">
    <property type="term" value="F:sodium:phosphate symporter activity"/>
    <property type="evidence" value="ECO:0007669"/>
    <property type="project" value="InterPro"/>
</dbReference>
<feature type="transmembrane region" description="Helical" evidence="7">
    <location>
        <begin position="101"/>
        <end position="125"/>
    </location>
</feature>
<reference evidence="9" key="1">
    <citation type="submission" date="2020-04" db="EMBL/GenBank/DDBJ databases">
        <title>Deep metagenomics examines the oral microbiome during advanced dental caries in children, revealing novel taxa and co-occurrences with host molecules.</title>
        <authorList>
            <person name="Baker J.L."/>
            <person name="Morton J.T."/>
            <person name="Dinis M."/>
            <person name="Alvarez R."/>
            <person name="Tran N.C."/>
            <person name="Knight R."/>
            <person name="Edlund A."/>
        </authorList>
    </citation>
    <scope>NUCLEOTIDE SEQUENCE</scope>
    <source>
        <strain evidence="9">JCVI_23_bin.16</strain>
    </source>
</reference>
<evidence type="ECO:0000256" key="2">
    <source>
        <dbReference type="ARBA" id="ARBA00022475"/>
    </source>
</evidence>
<feature type="transmembrane region" description="Helical" evidence="7">
    <location>
        <begin position="44"/>
        <end position="62"/>
    </location>
</feature>
<dbReference type="Pfam" id="PF02690">
    <property type="entry name" value="Na_Pi_cotrans"/>
    <property type="match status" value="2"/>
</dbReference>
<dbReference type="EMBL" id="JABZFV010000172">
    <property type="protein sequence ID" value="MBF0935255.1"/>
    <property type="molecule type" value="Genomic_DNA"/>
</dbReference>
<feature type="transmembrane region" description="Helical" evidence="7">
    <location>
        <begin position="131"/>
        <end position="150"/>
    </location>
</feature>
<dbReference type="InterPro" id="IPR003841">
    <property type="entry name" value="Na/Pi_transpt"/>
</dbReference>
<evidence type="ECO:0000259" key="8">
    <source>
        <dbReference type="Pfam" id="PF01895"/>
    </source>
</evidence>
<keyword evidence="5 7" id="KW-0472">Membrane</keyword>
<dbReference type="GO" id="GO:0044341">
    <property type="term" value="P:sodium-dependent phosphate transport"/>
    <property type="evidence" value="ECO:0007669"/>
    <property type="project" value="InterPro"/>
</dbReference>
<keyword evidence="2" id="KW-1003">Cell membrane</keyword>
<dbReference type="GO" id="GO:0005886">
    <property type="term" value="C:plasma membrane"/>
    <property type="evidence" value="ECO:0007669"/>
    <property type="project" value="UniProtKB-SubCell"/>
</dbReference>
<organism evidence="9 10">
    <name type="scientific">Abiotrophia defectiva</name>
    <name type="common">Streptococcus defectivus</name>
    <dbReference type="NCBI Taxonomy" id="46125"/>
    <lineage>
        <taxon>Bacteria</taxon>
        <taxon>Bacillati</taxon>
        <taxon>Bacillota</taxon>
        <taxon>Bacilli</taxon>
        <taxon>Lactobacillales</taxon>
        <taxon>Aerococcaceae</taxon>
        <taxon>Abiotrophia</taxon>
    </lineage>
</organism>
<dbReference type="Gene3D" id="1.20.58.220">
    <property type="entry name" value="Phosphate transport system protein phou homolog 2, domain 2"/>
    <property type="match status" value="1"/>
</dbReference>
<feature type="transmembrane region" description="Helical" evidence="7">
    <location>
        <begin position="242"/>
        <end position="264"/>
    </location>
</feature>
<name>A0A929QTW2_ABIDE</name>
<accession>A0A929QTW2</accession>
<keyword evidence="3 7" id="KW-0812">Transmembrane</keyword>
<dbReference type="PANTHER" id="PTHR10010">
    <property type="entry name" value="SOLUTE CARRIER FAMILY 34 SODIUM PHOSPHATE , MEMBER 2-RELATED"/>
    <property type="match status" value="1"/>
</dbReference>
<dbReference type="NCBIfam" id="TIGR00704">
    <property type="entry name" value="NaPi_cotrn_rel"/>
    <property type="match status" value="1"/>
</dbReference>
<evidence type="ECO:0000256" key="3">
    <source>
        <dbReference type="ARBA" id="ARBA00022692"/>
    </source>
</evidence>
<sequence>MALTNIFGLLGGLGLFLFGMTLMSQGLETAAGSRLKQILEKLTANRFIGVGVGALVAALTQSSSATTVMAIGFVNSGLMDLRSAVWIIMGANIGTTITGQLIALNFSAYAPLILFAGVLLAMFAAKGRSAAVGQVLIGLGMLFMGLEHMSQSMEPLRYMPEFTGLLAKFENPLLGIAVGAIFTAVIQSSSASVGILQTLALSGVVTLPSAIYVLFGQNIGTCITAILASIGSERNAKRATLIHLLFNVIGTIVFVAISLTTPFVHWMEGLTPGNVPVQIANVHTIFNVVTTFLLLPFGAQLVRLTYVFLPDLPQEPTPSVVRHLDFNIFNQEYHVGLTTMMGAQLYKEVMNMLGLVRQNVALAFSLYNASDLEDKVAELKSREQDIDELNQQIVQYAAMSLTHDANLQSGEYVKIASDLERLGDHATNIMERLLLIHDSKRDLSEEAREELATMSRLALEILDQLKETVGDNLEEVNNQEQLIDQAYESFERMQIQRLKSKVCGTSNSVHFAKILTDFERIGDHCLNIAQEMNTIHPSWKFVEQQD</sequence>
<feature type="coiled-coil region" evidence="6">
    <location>
        <begin position="369"/>
        <end position="399"/>
    </location>
</feature>
<feature type="transmembrane region" description="Helical" evidence="7">
    <location>
        <begin position="284"/>
        <end position="309"/>
    </location>
</feature>